<evidence type="ECO:0000313" key="1">
    <source>
        <dbReference type="EMBL" id="KAF7821191.1"/>
    </source>
</evidence>
<sequence length="85" mass="9820">MWQKLQIIHEANDDVKWNRMEMFINDLENFKTKPRESIEDMYSEFGKIINDLNALGLNMDKVARFGALEDVKTELEPNGSSSGLV</sequence>
<dbReference type="AlphaFoldDB" id="A0A834THD4"/>
<evidence type="ECO:0000313" key="2">
    <source>
        <dbReference type="Proteomes" id="UP000634136"/>
    </source>
</evidence>
<reference evidence="1" key="1">
    <citation type="submission" date="2020-09" db="EMBL/GenBank/DDBJ databases">
        <title>Genome-Enabled Discovery of Anthraquinone Biosynthesis in Senna tora.</title>
        <authorList>
            <person name="Kang S.-H."/>
            <person name="Pandey R.P."/>
            <person name="Lee C.-M."/>
            <person name="Sim J.-S."/>
            <person name="Jeong J.-T."/>
            <person name="Choi B.-S."/>
            <person name="Jung M."/>
            <person name="Ginzburg D."/>
            <person name="Zhao K."/>
            <person name="Won S.Y."/>
            <person name="Oh T.-J."/>
            <person name="Yu Y."/>
            <person name="Kim N.-H."/>
            <person name="Lee O.R."/>
            <person name="Lee T.-H."/>
            <person name="Bashyal P."/>
            <person name="Kim T.-S."/>
            <person name="Lee W.-H."/>
            <person name="Kawkins C."/>
            <person name="Kim C.-K."/>
            <person name="Kim J.S."/>
            <person name="Ahn B.O."/>
            <person name="Rhee S.Y."/>
            <person name="Sohng J.K."/>
        </authorList>
    </citation>
    <scope>NUCLEOTIDE SEQUENCE</scope>
    <source>
        <tissue evidence="1">Leaf</tissue>
    </source>
</reference>
<accession>A0A834THD4</accession>
<name>A0A834THD4_9FABA</name>
<comment type="caution">
    <text evidence="1">The sequence shown here is derived from an EMBL/GenBank/DDBJ whole genome shotgun (WGS) entry which is preliminary data.</text>
</comment>
<dbReference type="Proteomes" id="UP000634136">
    <property type="component" value="Unassembled WGS sequence"/>
</dbReference>
<dbReference type="OrthoDB" id="1001852at2759"/>
<protein>
    <submittedName>
        <fullName evidence="1">Uncharacterized protein</fullName>
    </submittedName>
</protein>
<gene>
    <name evidence="1" type="ORF">G2W53_026646</name>
</gene>
<dbReference type="Pfam" id="PF14223">
    <property type="entry name" value="Retrotran_gag_2"/>
    <property type="match status" value="1"/>
</dbReference>
<keyword evidence="2" id="KW-1185">Reference proteome</keyword>
<organism evidence="1 2">
    <name type="scientific">Senna tora</name>
    <dbReference type="NCBI Taxonomy" id="362788"/>
    <lineage>
        <taxon>Eukaryota</taxon>
        <taxon>Viridiplantae</taxon>
        <taxon>Streptophyta</taxon>
        <taxon>Embryophyta</taxon>
        <taxon>Tracheophyta</taxon>
        <taxon>Spermatophyta</taxon>
        <taxon>Magnoliopsida</taxon>
        <taxon>eudicotyledons</taxon>
        <taxon>Gunneridae</taxon>
        <taxon>Pentapetalae</taxon>
        <taxon>rosids</taxon>
        <taxon>fabids</taxon>
        <taxon>Fabales</taxon>
        <taxon>Fabaceae</taxon>
        <taxon>Caesalpinioideae</taxon>
        <taxon>Cassia clade</taxon>
        <taxon>Senna</taxon>
    </lineage>
</organism>
<proteinExistence type="predicted"/>
<dbReference type="EMBL" id="JAAIUW010000008">
    <property type="protein sequence ID" value="KAF7821191.1"/>
    <property type="molecule type" value="Genomic_DNA"/>
</dbReference>